<dbReference type="SUPFAM" id="SSF48403">
    <property type="entry name" value="Ankyrin repeat"/>
    <property type="match status" value="1"/>
</dbReference>
<proteinExistence type="predicted"/>
<dbReference type="SMART" id="SM01388">
    <property type="entry name" value="Mob1_phocein"/>
    <property type="match status" value="1"/>
</dbReference>
<accession>A0A2S4L6Y3</accession>
<name>A0A2S4L6Y3_9HYPO</name>
<keyword evidence="1" id="KW-0862">Zinc</keyword>
<dbReference type="SUPFAM" id="SSF101152">
    <property type="entry name" value="Mob1/phocein"/>
    <property type="match status" value="1"/>
</dbReference>
<evidence type="ECO:0000256" key="1">
    <source>
        <dbReference type="PIRSR" id="PIRSR605301-1"/>
    </source>
</evidence>
<protein>
    <submittedName>
        <fullName evidence="5">Ankyrin repeat, PH and SEC7 domain containing protein secG</fullName>
    </submittedName>
</protein>
<gene>
    <name evidence="5" type="ORF">TPAR_01638</name>
</gene>
<keyword evidence="2" id="KW-0040">ANK repeat</keyword>
<evidence type="ECO:0000259" key="4">
    <source>
        <dbReference type="Pfam" id="PF06985"/>
    </source>
</evidence>
<feature type="region of interest" description="Disordered" evidence="3">
    <location>
        <begin position="994"/>
        <end position="1019"/>
    </location>
</feature>
<dbReference type="InterPro" id="IPR002110">
    <property type="entry name" value="Ankyrin_rpt"/>
</dbReference>
<dbReference type="STRING" id="94208.A0A2S4L6Y3"/>
<dbReference type="SMART" id="SM00248">
    <property type="entry name" value="ANK"/>
    <property type="match status" value="3"/>
</dbReference>
<dbReference type="EMBL" id="PKSG01000165">
    <property type="protein sequence ID" value="POR38161.1"/>
    <property type="molecule type" value="Genomic_DNA"/>
</dbReference>
<dbReference type="InterPro" id="IPR010730">
    <property type="entry name" value="HET"/>
</dbReference>
<keyword evidence="1" id="KW-0479">Metal-binding</keyword>
<feature type="binding site" evidence="1">
    <location>
        <position position="1077"/>
    </location>
    <ligand>
        <name>Zn(2+)</name>
        <dbReference type="ChEBI" id="CHEBI:29105"/>
    </ligand>
</feature>
<feature type="domain" description="Heterokaryon incompatibility" evidence="4">
    <location>
        <begin position="239"/>
        <end position="352"/>
    </location>
</feature>
<reference evidence="5 6" key="1">
    <citation type="submission" date="2018-01" db="EMBL/GenBank/DDBJ databases">
        <title>Harnessing the power of phylogenomics to disentangle the directionality and signatures of interkingdom host jumping in the parasitic fungal genus Tolypocladium.</title>
        <authorList>
            <person name="Quandt C.A."/>
            <person name="Patterson W."/>
            <person name="Spatafora J.W."/>
        </authorList>
    </citation>
    <scope>NUCLEOTIDE SEQUENCE [LARGE SCALE GENOMIC DNA]</scope>
    <source>
        <strain evidence="5 6">NRBC 100945</strain>
    </source>
</reference>
<dbReference type="Pfam" id="PF12796">
    <property type="entry name" value="Ank_2"/>
    <property type="match status" value="1"/>
</dbReference>
<feature type="compositionally biased region" description="Polar residues" evidence="3">
    <location>
        <begin position="996"/>
        <end position="1009"/>
    </location>
</feature>
<feature type="binding site" evidence="1">
    <location>
        <position position="1082"/>
    </location>
    <ligand>
        <name>Zn(2+)</name>
        <dbReference type="ChEBI" id="CHEBI:29105"/>
    </ligand>
</feature>
<keyword evidence="6" id="KW-1185">Reference proteome</keyword>
<dbReference type="InterPro" id="IPR036703">
    <property type="entry name" value="MOB_kinase_act_sf"/>
</dbReference>
<evidence type="ECO:0000256" key="3">
    <source>
        <dbReference type="SAM" id="MobiDB-lite"/>
    </source>
</evidence>
<organism evidence="5 6">
    <name type="scientific">Tolypocladium paradoxum</name>
    <dbReference type="NCBI Taxonomy" id="94208"/>
    <lineage>
        <taxon>Eukaryota</taxon>
        <taxon>Fungi</taxon>
        <taxon>Dikarya</taxon>
        <taxon>Ascomycota</taxon>
        <taxon>Pezizomycotina</taxon>
        <taxon>Sordariomycetes</taxon>
        <taxon>Hypocreomycetidae</taxon>
        <taxon>Hypocreales</taxon>
        <taxon>Ophiocordycipitaceae</taxon>
        <taxon>Tolypocladium</taxon>
    </lineage>
</organism>
<dbReference type="Gene3D" id="1.20.140.30">
    <property type="entry name" value="MOB kinase activator"/>
    <property type="match status" value="1"/>
</dbReference>
<dbReference type="Pfam" id="PF06985">
    <property type="entry name" value="HET"/>
    <property type="match status" value="1"/>
</dbReference>
<dbReference type="InterPro" id="IPR005301">
    <property type="entry name" value="MOB_kinase_act_fam"/>
</dbReference>
<dbReference type="PANTHER" id="PTHR24148">
    <property type="entry name" value="ANKYRIN REPEAT DOMAIN-CONTAINING PROTEIN 39 HOMOLOG-RELATED"/>
    <property type="match status" value="1"/>
</dbReference>
<evidence type="ECO:0000313" key="5">
    <source>
        <dbReference type="EMBL" id="POR38161.1"/>
    </source>
</evidence>
<feature type="repeat" description="ANK" evidence="2">
    <location>
        <begin position="132"/>
        <end position="164"/>
    </location>
</feature>
<dbReference type="Proteomes" id="UP000237481">
    <property type="component" value="Unassembled WGS sequence"/>
</dbReference>
<dbReference type="Pfam" id="PF03637">
    <property type="entry name" value="Mob1_phocein"/>
    <property type="match status" value="1"/>
</dbReference>
<dbReference type="Gene3D" id="1.25.40.20">
    <property type="entry name" value="Ankyrin repeat-containing domain"/>
    <property type="match status" value="1"/>
</dbReference>
<evidence type="ECO:0000313" key="6">
    <source>
        <dbReference type="Proteomes" id="UP000237481"/>
    </source>
</evidence>
<dbReference type="PANTHER" id="PTHR24148:SF64">
    <property type="entry name" value="HETEROKARYON INCOMPATIBILITY DOMAIN-CONTAINING PROTEIN"/>
    <property type="match status" value="1"/>
</dbReference>
<dbReference type="AlphaFoldDB" id="A0A2S4L6Y3"/>
<feature type="binding site" evidence="1">
    <location>
        <position position="1164"/>
    </location>
    <ligand>
        <name>Zn(2+)</name>
        <dbReference type="ChEBI" id="CHEBI:29105"/>
    </ligand>
</feature>
<comment type="caution">
    <text evidence="5">The sequence shown here is derived from an EMBL/GenBank/DDBJ whole genome shotgun (WGS) entry which is preliminary data.</text>
</comment>
<feature type="repeat" description="ANK" evidence="2">
    <location>
        <begin position="165"/>
        <end position="197"/>
    </location>
</feature>
<evidence type="ECO:0000256" key="2">
    <source>
        <dbReference type="PROSITE-ProRule" id="PRU00023"/>
    </source>
</evidence>
<dbReference type="InterPro" id="IPR052895">
    <property type="entry name" value="HetReg/Transcr_Mod"/>
</dbReference>
<feature type="binding site" evidence="1">
    <location>
        <position position="1159"/>
    </location>
    <ligand>
        <name>Zn(2+)</name>
        <dbReference type="ChEBI" id="CHEBI:29105"/>
    </ligand>
</feature>
<sequence length="1214" mass="134942">MADQDTDGLLPYVYDPLPSPSHIRLLRRRGQTADGSLVFSLTTRDMDDAAGPQYHCMSYTWGNPFAHGKHFAGHFEAVGARYDAAHTVGVVLDRGGGERRVLRIQRNLWDALRTVPRSAYVDYMDRPLAGERGRAYLHAVAAEGRADVVDAWLWNGADAERLDDGGRAALHYAAEGGHARCVDMLCRAGSLRSRRDGEGMSPMDLARANGHEHVVALLDSFASQPDPVVATSARNPEGADQLIWADAICINQADVDEKSAQVSIMDRIYTNASYVVAWLGPPDQHSELGITTLRTLKTHLRQFQDSQIEPFGGTDGDRYAAAGVPFISWAEWTALASIYQRQWFRRAWIVQEAILPRNLLMYLGETCVSWYDLGEVASALRHNEAKLGKSGSTAFVPATDAAVPVEWNMAEVHKYRTNRNMAVRKDIYNAHEYKALFALKDLVFNFWTFLASDPRDKVFALYGMLNAFASDRLTTNYRLSLSSVYTATARQIITASGSLEVLSACVYQAQRRHGLPSWVPDFSLPGINAVPEIFSADKGLEYQPPQNDTADSPVLRLCGLKIGTISRAGGRPNTGPSGKLQFDASWFKMALSLRGQGGYGERPVLSEILWRTLCMDMSPGSLFDAKKYGSRAPDEFGTQFRMFMLLMVLAGADRMVLEKVGAEPNPDETFTTSRLSYNPMDEDMESTLADLDTLAAHDGESNYAPLRQEVLYFWDKLECTLVRNTRMDADGGPNDFYVSQEVREGKERIVGNGFVVIGSRMFQRCHAFASAYVQVYGGRQLVTVDDTYLGMAALSAEAGDEIWILPGLRAPAVMRPAVMRPAAMQGAVARYRFVGSCYVHGLMHGEAAAGNAVNNRAHHDPAPPKHPYKQSTLRRFCRLRARTAFDTAQPTARRANRKTQAIPRLAQARANEGAVGLEPLDHRPDAAQRRRHGSVLDHSVSPPCSPCSVKMAAAAFRYLSPKSAVTMSRLDNTIIPVHEDPPVESLAESIAEATPADTQTAANSNQRTKNQFRPRVGKGGATSYQLRQYAEVTLGGGSLRKVVKLPEGEDENEWLAVNMVDFYNQINLLYGAITEFCSPQSCPEMKATDEFEYLWQDSENYKRPTKMSAPAYIEQLMTWVQANIDNESVLPSKIGVPFPKSFPALVRQIFKRMYRVYAHIYCHHYPVIRELGLEPHLNTSFKQYVLFIDEHSLASGRDYWGPLGDLVDSMLRSD</sequence>
<dbReference type="PROSITE" id="PS50088">
    <property type="entry name" value="ANK_REPEAT"/>
    <property type="match status" value="2"/>
</dbReference>
<dbReference type="InterPro" id="IPR036770">
    <property type="entry name" value="Ankyrin_rpt-contain_sf"/>
</dbReference>
<dbReference type="OrthoDB" id="4476201at2759"/>